<dbReference type="EMBL" id="JBHUIW010000012">
    <property type="protein sequence ID" value="MFD2182919.1"/>
    <property type="molecule type" value="Genomic_DNA"/>
</dbReference>
<dbReference type="Proteomes" id="UP001597314">
    <property type="component" value="Unassembled WGS sequence"/>
</dbReference>
<keyword evidence="2" id="KW-1185">Reference proteome</keyword>
<comment type="caution">
    <text evidence="1">The sequence shown here is derived from an EMBL/GenBank/DDBJ whole genome shotgun (WGS) entry which is preliminary data.</text>
</comment>
<gene>
    <name evidence="1" type="ORF">ACFSOX_12215</name>
</gene>
<dbReference type="RefSeq" id="WP_378478087.1">
    <property type="nucleotide sequence ID" value="NZ_JBHUIW010000012.1"/>
</dbReference>
<sequence>MRILVVTHHFFEPAEDPAATFFASRIDPVARIAAVNAMLVAFHRHFGPRRHAENAAAGFPGDSGERVLDIVVLQVPGKGIMEHVGIDPSTYTLEEWDGPPMQLGFETQRVIRERLGQYDFYAVVEDDMLVHDPLFFDKLAWFEREFGPERLLLPLRYEMAQSGTPALVAAWPVIPVDSLYAFGMRRASAPERLAGRFHGREQGFAPPRNPHVGGFFVSDAQLRRWVDTPWFYDRDASFAGPLESAMTLALCRAFDVYQPAAPDPFFLSIEHFGTRYARGFAPPGVTYGDPPLLSLARRAAAGANEVGLGDLLAVSDRELNKLMNERDTLLGELSALQRSRSKLFKTLLRTLWRKA</sequence>
<protein>
    <submittedName>
        <fullName evidence="1">Uncharacterized protein</fullName>
    </submittedName>
</protein>
<organism evidence="1 2">
    <name type="scientific">Rhodoplanes azumiensis</name>
    <dbReference type="NCBI Taxonomy" id="1897628"/>
    <lineage>
        <taxon>Bacteria</taxon>
        <taxon>Pseudomonadati</taxon>
        <taxon>Pseudomonadota</taxon>
        <taxon>Alphaproteobacteria</taxon>
        <taxon>Hyphomicrobiales</taxon>
        <taxon>Nitrobacteraceae</taxon>
        <taxon>Rhodoplanes</taxon>
    </lineage>
</organism>
<reference evidence="2" key="1">
    <citation type="journal article" date="2019" name="Int. J. Syst. Evol. Microbiol.">
        <title>The Global Catalogue of Microorganisms (GCM) 10K type strain sequencing project: providing services to taxonomists for standard genome sequencing and annotation.</title>
        <authorList>
            <consortium name="The Broad Institute Genomics Platform"/>
            <consortium name="The Broad Institute Genome Sequencing Center for Infectious Disease"/>
            <person name="Wu L."/>
            <person name="Ma J."/>
        </authorList>
    </citation>
    <scope>NUCLEOTIDE SEQUENCE [LARGE SCALE GENOMIC DNA]</scope>
    <source>
        <strain evidence="2">CGMCC 1.6774</strain>
    </source>
</reference>
<name>A0ABW5AIY8_9BRAD</name>
<evidence type="ECO:0000313" key="1">
    <source>
        <dbReference type="EMBL" id="MFD2182919.1"/>
    </source>
</evidence>
<evidence type="ECO:0000313" key="2">
    <source>
        <dbReference type="Proteomes" id="UP001597314"/>
    </source>
</evidence>
<proteinExistence type="predicted"/>
<accession>A0ABW5AIY8</accession>